<dbReference type="PANTHER" id="PTHR37478">
    <property type="match status" value="1"/>
</dbReference>
<dbReference type="EMBL" id="CP002051">
    <property type="protein sequence ID" value="ADI31440.1"/>
    <property type="molecule type" value="Genomic_DNA"/>
</dbReference>
<keyword evidence="3" id="KW-1185">Reference proteome</keyword>
<dbReference type="AlphaFoldDB" id="D7DB93"/>
<dbReference type="InterPro" id="IPR002852">
    <property type="entry name" value="UPF0251"/>
</dbReference>
<dbReference type="KEGG" id="shc:Shell_0307"/>
<accession>D7DB93</accession>
<protein>
    <submittedName>
        <fullName evidence="2">Uncharacterized protein</fullName>
    </submittedName>
</protein>
<dbReference type="Proteomes" id="UP000002573">
    <property type="component" value="Chromosome"/>
</dbReference>
<dbReference type="PANTHER" id="PTHR37478:SF2">
    <property type="entry name" value="UPF0251 PROTEIN TK0562"/>
    <property type="match status" value="1"/>
</dbReference>
<proteinExistence type="inferred from homology"/>
<dbReference type="Pfam" id="PF02001">
    <property type="entry name" value="DUF134"/>
    <property type="match status" value="1"/>
</dbReference>
<sequence length="108" mass="12279">MPGRKMGWRVGRPRKPRIVRYDISGKITWVPLINGLPARKSPPIILEPDEFEAYRLVYSHGLTQEEAAVKMGISRGTLWRLLVSARRKIGYALENLAPIIIEPKTETS</sequence>
<dbReference type="InterPro" id="IPR013324">
    <property type="entry name" value="RNA_pol_sigma_r3/r4-like"/>
</dbReference>
<name>D7DB93_STAHD</name>
<reference evidence="3" key="1">
    <citation type="submission" date="2010-05" db="EMBL/GenBank/DDBJ databases">
        <title>Complete sequence of Staphylothermus hellenicus DSM 12710.</title>
        <authorList>
            <consortium name="US DOE Joint Genome Institute"/>
            <person name="Lucas S."/>
            <person name="Copeland A."/>
            <person name="Lapidus A."/>
            <person name="Cheng J.-F."/>
            <person name="Bruce D."/>
            <person name="Goodwin L."/>
            <person name="Pitluck S."/>
            <person name="Davenport K."/>
            <person name="Detter J.C."/>
            <person name="Han C."/>
            <person name="Tapia R."/>
            <person name="Larimer F."/>
            <person name="Land M."/>
            <person name="Hauser L."/>
            <person name="Kyrpides N."/>
            <person name="Mikhailova N."/>
            <person name="Anderson I.J."/>
            <person name="Woyke T."/>
        </authorList>
    </citation>
    <scope>NUCLEOTIDE SEQUENCE [LARGE SCALE GENOMIC DNA]</scope>
    <source>
        <strain evidence="3">DSM 12710 / JCM 10830 / BK20S6-10-b1 / P8</strain>
    </source>
</reference>
<dbReference type="RefSeq" id="WP_013142638.1">
    <property type="nucleotide sequence ID" value="NC_014205.1"/>
</dbReference>
<comment type="similarity">
    <text evidence="1">Belongs to the UPF0251 family.</text>
</comment>
<gene>
    <name evidence="2" type="ordered locus">Shell_0307</name>
</gene>
<evidence type="ECO:0000313" key="3">
    <source>
        <dbReference type="Proteomes" id="UP000002573"/>
    </source>
</evidence>
<dbReference type="SUPFAM" id="SSF88659">
    <property type="entry name" value="Sigma3 and sigma4 domains of RNA polymerase sigma factors"/>
    <property type="match status" value="1"/>
</dbReference>
<dbReference type="Gene3D" id="1.10.10.10">
    <property type="entry name" value="Winged helix-like DNA-binding domain superfamily/Winged helix DNA-binding domain"/>
    <property type="match status" value="1"/>
</dbReference>
<dbReference type="HOGENOM" id="CLU_094511_2_0_2"/>
<dbReference type="OrthoDB" id="19361at2157"/>
<evidence type="ECO:0000256" key="1">
    <source>
        <dbReference type="ARBA" id="ARBA00009350"/>
    </source>
</evidence>
<dbReference type="STRING" id="591019.Shell_0307"/>
<evidence type="ECO:0000313" key="2">
    <source>
        <dbReference type="EMBL" id="ADI31440.1"/>
    </source>
</evidence>
<dbReference type="GeneID" id="9233596"/>
<dbReference type="eggNOG" id="arCOG02238">
    <property type="taxonomic scope" value="Archaea"/>
</dbReference>
<organism evidence="2 3">
    <name type="scientific">Staphylothermus hellenicus (strain DSM 12710 / JCM 10830 / BK20S6-10-b1 / P8)</name>
    <dbReference type="NCBI Taxonomy" id="591019"/>
    <lineage>
        <taxon>Archaea</taxon>
        <taxon>Thermoproteota</taxon>
        <taxon>Thermoprotei</taxon>
        <taxon>Desulfurococcales</taxon>
        <taxon>Desulfurococcaceae</taxon>
        <taxon>Staphylothermus</taxon>
    </lineage>
</organism>
<dbReference type="InterPro" id="IPR036388">
    <property type="entry name" value="WH-like_DNA-bd_sf"/>
</dbReference>
<reference evidence="2 3" key="2">
    <citation type="journal article" date="2011" name="Stand. Genomic Sci.">
        <title>Complete genome sequence of Staphylothermus hellenicus P8.</title>
        <authorList>
            <person name="Anderson I."/>
            <person name="Wirth R."/>
            <person name="Lucas S."/>
            <person name="Copeland A."/>
            <person name="Lapidus A."/>
            <person name="Cheng J.F."/>
            <person name="Goodwin L."/>
            <person name="Pitluck S."/>
            <person name="Davenport K."/>
            <person name="Detter J.C."/>
            <person name="Han C."/>
            <person name="Tapia R."/>
            <person name="Land M."/>
            <person name="Hauser L."/>
            <person name="Pati A."/>
            <person name="Mikhailova N."/>
            <person name="Woyke T."/>
            <person name="Klenk H.P."/>
            <person name="Kyrpides N."/>
            <person name="Ivanova N."/>
        </authorList>
    </citation>
    <scope>NUCLEOTIDE SEQUENCE [LARGE SCALE GENOMIC DNA]</scope>
    <source>
        <strain evidence="3">DSM 12710 / JCM 10830 / BK20S6-10-b1 / P8</strain>
    </source>
</reference>